<protein>
    <recommendedName>
        <fullName evidence="3">F-box domain-containing protein</fullName>
    </recommendedName>
</protein>
<dbReference type="Proteomes" id="UP000284842">
    <property type="component" value="Unassembled WGS sequence"/>
</dbReference>
<dbReference type="EMBL" id="NHTK01005609">
    <property type="protein sequence ID" value="PPQ76092.1"/>
    <property type="molecule type" value="Genomic_DNA"/>
</dbReference>
<sequence>MDPVFSTEIFKLIIDEVAYSSTNLGQQKRELSQLALVSSTFASLCQAQLFRTVTAHLVPSAQPHLQVLHRNPTLAAHVRHLKCVGSIAALFAPGHSDLLSPSPTHHDPALEVLLNLPNLDTLTIHAYVSYTQPVHPHTVGFCSILDHYLSTNHLVSLNICAVKGLPILRILSSKSLHHLHLDRCSFSPWRNELPSVLVALQDALESGFNLRTLKVVGAELVDKSKEALHPLLVYCHDLEEVQAEWFNVVARIDISKNPGELSTRSV</sequence>
<reference evidence="1 2" key="1">
    <citation type="journal article" date="2018" name="Evol. Lett.">
        <title>Horizontal gene cluster transfer increased hallucinogenic mushroom diversity.</title>
        <authorList>
            <person name="Reynolds H.T."/>
            <person name="Vijayakumar V."/>
            <person name="Gluck-Thaler E."/>
            <person name="Korotkin H.B."/>
            <person name="Matheny P.B."/>
            <person name="Slot J.C."/>
        </authorList>
    </citation>
    <scope>NUCLEOTIDE SEQUENCE [LARGE SCALE GENOMIC DNA]</scope>
    <source>
        <strain evidence="1 2">2629</strain>
    </source>
</reference>
<evidence type="ECO:0008006" key="3">
    <source>
        <dbReference type="Google" id="ProtNLM"/>
    </source>
</evidence>
<dbReference type="AlphaFoldDB" id="A0A409WC31"/>
<keyword evidence="2" id="KW-1185">Reference proteome</keyword>
<comment type="caution">
    <text evidence="1">The sequence shown here is derived from an EMBL/GenBank/DDBJ whole genome shotgun (WGS) entry which is preliminary data.</text>
</comment>
<dbReference type="SUPFAM" id="SSF52047">
    <property type="entry name" value="RNI-like"/>
    <property type="match status" value="1"/>
</dbReference>
<gene>
    <name evidence="1" type="ORF">CVT24_003665</name>
</gene>
<name>A0A409WC31_9AGAR</name>
<accession>A0A409WC31</accession>
<proteinExistence type="predicted"/>
<evidence type="ECO:0000313" key="1">
    <source>
        <dbReference type="EMBL" id="PPQ76092.1"/>
    </source>
</evidence>
<dbReference type="OrthoDB" id="3071455at2759"/>
<evidence type="ECO:0000313" key="2">
    <source>
        <dbReference type="Proteomes" id="UP000284842"/>
    </source>
</evidence>
<dbReference type="InParanoid" id="A0A409WC31"/>
<organism evidence="1 2">
    <name type="scientific">Panaeolus cyanescens</name>
    <dbReference type="NCBI Taxonomy" id="181874"/>
    <lineage>
        <taxon>Eukaryota</taxon>
        <taxon>Fungi</taxon>
        <taxon>Dikarya</taxon>
        <taxon>Basidiomycota</taxon>
        <taxon>Agaricomycotina</taxon>
        <taxon>Agaricomycetes</taxon>
        <taxon>Agaricomycetidae</taxon>
        <taxon>Agaricales</taxon>
        <taxon>Agaricineae</taxon>
        <taxon>Galeropsidaceae</taxon>
        <taxon>Panaeolus</taxon>
    </lineage>
</organism>